<keyword evidence="5" id="KW-0811">Translocation</keyword>
<comment type="function">
    <text evidence="5">Part of the twin-arginine translocation (Tat) system that transports large folded proteins containing a characteristic twin-arginine motif in their signal peptide across membranes.</text>
</comment>
<dbReference type="GO" id="GO:0065002">
    <property type="term" value="P:intracellular protein transmembrane transport"/>
    <property type="evidence" value="ECO:0007669"/>
    <property type="project" value="TreeGrafter"/>
</dbReference>
<feature type="transmembrane region" description="Helical" evidence="5">
    <location>
        <begin position="34"/>
        <end position="57"/>
    </location>
</feature>
<dbReference type="PRINTS" id="PR01840">
    <property type="entry name" value="TATCFAMILY"/>
</dbReference>
<dbReference type="GO" id="GO:0009977">
    <property type="term" value="F:proton motive force dependent protein transmembrane transporter activity"/>
    <property type="evidence" value="ECO:0007669"/>
    <property type="project" value="TreeGrafter"/>
</dbReference>
<evidence type="ECO:0000256" key="2">
    <source>
        <dbReference type="ARBA" id="ARBA00022692"/>
    </source>
</evidence>
<feature type="transmembrane region" description="Helical" evidence="5">
    <location>
        <begin position="174"/>
        <end position="202"/>
    </location>
</feature>
<dbReference type="AlphaFoldDB" id="A0A1I5RNE6"/>
<dbReference type="Proteomes" id="UP000183769">
    <property type="component" value="Unassembled WGS sequence"/>
</dbReference>
<dbReference type="GO" id="GO:0033281">
    <property type="term" value="C:TAT protein transport complex"/>
    <property type="evidence" value="ECO:0007669"/>
    <property type="project" value="UniProtKB-UniRule"/>
</dbReference>
<dbReference type="HAMAP" id="MF_00902">
    <property type="entry name" value="TatC"/>
    <property type="match status" value="1"/>
</dbReference>
<keyword evidence="5" id="KW-0813">Transport</keyword>
<feature type="transmembrane region" description="Helical" evidence="5">
    <location>
        <begin position="845"/>
        <end position="864"/>
    </location>
</feature>
<comment type="similarity">
    <text evidence="5">Belongs to the TatC family.</text>
</comment>
<evidence type="ECO:0000256" key="3">
    <source>
        <dbReference type="ARBA" id="ARBA00022989"/>
    </source>
</evidence>
<feature type="transmembrane region" description="Helical" evidence="5">
    <location>
        <begin position="471"/>
        <end position="490"/>
    </location>
</feature>
<keyword evidence="3 5" id="KW-1133">Transmembrane helix</keyword>
<feature type="transmembrane region" description="Helical" evidence="5">
    <location>
        <begin position="510"/>
        <end position="537"/>
    </location>
</feature>
<feature type="transmembrane region" description="Helical" evidence="5">
    <location>
        <begin position="237"/>
        <end position="256"/>
    </location>
</feature>
<feature type="transmembrane region" description="Helical" evidence="5">
    <location>
        <begin position="331"/>
        <end position="352"/>
    </location>
</feature>
<keyword evidence="4 5" id="KW-0472">Membrane</keyword>
<dbReference type="OrthoDB" id="15305at2157"/>
<dbReference type="RefSeq" id="WP_074877544.1">
    <property type="nucleotide sequence ID" value="NZ_FOXI01000005.1"/>
</dbReference>
<feature type="region of interest" description="Disordered" evidence="6">
    <location>
        <begin position="422"/>
        <end position="442"/>
    </location>
</feature>
<gene>
    <name evidence="5" type="primary">tatC</name>
    <name evidence="7" type="ORF">SAMN05216277_10540</name>
</gene>
<dbReference type="PANTHER" id="PTHR30371">
    <property type="entry name" value="SEC-INDEPENDENT PROTEIN TRANSLOCASE PROTEIN TATC"/>
    <property type="match status" value="1"/>
</dbReference>
<feature type="transmembrane region" description="Helical" evidence="5">
    <location>
        <begin position="127"/>
        <end position="154"/>
    </location>
</feature>
<dbReference type="EMBL" id="FOXI01000005">
    <property type="protein sequence ID" value="SFP59426.1"/>
    <property type="molecule type" value="Genomic_DNA"/>
</dbReference>
<comment type="subunit">
    <text evidence="5">Forms a complex with TatA.</text>
</comment>
<evidence type="ECO:0000313" key="7">
    <source>
        <dbReference type="EMBL" id="SFP59426.1"/>
    </source>
</evidence>
<feature type="transmembrane region" description="Helical" evidence="5">
    <location>
        <begin position="277"/>
        <end position="295"/>
    </location>
</feature>
<dbReference type="PANTHER" id="PTHR30371:SF0">
    <property type="entry name" value="SEC-INDEPENDENT PROTEIN TRANSLOCASE PROTEIN TATC, CHLOROPLASTIC-RELATED"/>
    <property type="match status" value="1"/>
</dbReference>
<feature type="transmembrane region" description="Helical" evidence="5">
    <location>
        <begin position="809"/>
        <end position="833"/>
    </location>
</feature>
<keyword evidence="2 5" id="KW-0812">Transmembrane</keyword>
<feature type="transmembrane region" description="Helical" evidence="5">
    <location>
        <begin position="214"/>
        <end position="231"/>
    </location>
</feature>
<proteinExistence type="inferred from homology"/>
<evidence type="ECO:0000256" key="5">
    <source>
        <dbReference type="HAMAP-Rule" id="MF_00902"/>
    </source>
</evidence>
<feature type="transmembrane region" description="Helical" evidence="5">
    <location>
        <begin position="84"/>
        <end position="106"/>
    </location>
</feature>
<feature type="transmembrane region" description="Helical" evidence="5">
    <location>
        <begin position="660"/>
        <end position="680"/>
    </location>
</feature>
<name>A0A1I5RNE6_9EURY</name>
<evidence type="ECO:0000256" key="1">
    <source>
        <dbReference type="ARBA" id="ARBA00004141"/>
    </source>
</evidence>
<feature type="compositionally biased region" description="Acidic residues" evidence="6">
    <location>
        <begin position="606"/>
        <end position="615"/>
    </location>
</feature>
<keyword evidence="5" id="KW-1003">Cell membrane</keyword>
<keyword evidence="8" id="KW-1185">Reference proteome</keyword>
<dbReference type="InterPro" id="IPR002033">
    <property type="entry name" value="TatC"/>
</dbReference>
<feature type="region of interest" description="Disordered" evidence="6">
    <location>
        <begin position="604"/>
        <end position="623"/>
    </location>
</feature>
<evidence type="ECO:0000256" key="6">
    <source>
        <dbReference type="SAM" id="MobiDB-lite"/>
    </source>
</evidence>
<comment type="subcellular location">
    <subcellularLocation>
        <location evidence="5">Cell membrane</location>
        <topology evidence="5">Multi-pass membrane protein</topology>
    </subcellularLocation>
    <subcellularLocation>
        <location evidence="1">Membrane</location>
        <topology evidence="1">Multi-pass membrane protein</topology>
    </subcellularLocation>
</comment>
<sequence length="912" mass="98475">MSSALDDDTQRAIAEGRETAGAMLRSAQKDLQKVFVVFVIAFMGMFTALRGGIWEWLKGVTTQRMPDELVSQFDIIAQTPFDVILLQAKISLAVGLIVAAPVLLYFSRDALKERGRWPEVPIPLWKAVPIAALSFLLFMGGMAYGYLLFFPIMFNFLAGNAAAAGFAPHWSIVLWTQFVLLLTFSFGLAAQMPLAITGLSYTGIVPYEQFRDKWRYAVVAIFVFGAVFSPPDPFTQIMWAAPLLVLYGFSLYLAKFAVTMKRGSERLTVGGVLRRNWNEAAALVVAGVAVAWLYADAGGRGAIDAGLAAIGSSYRAPALGGLTPLSPTGNVLLVGAGLGVGFAVVGLLLFAYRELENTVDPDAELGDPTGIDLDALDEEGVRAAPIQAFESMDEPEALEAAQRAIDDGYHGKAQAILDRYDEANEPDGDEPEPPRHETEPLFTPANPLEAIRRGRDWVDWGERLRQQGQPLAVFAVVLFGVAYAVLGYTAEVNGLLRQAGFGVSLPAFGYSTLVAAGLAAVGSLAVIAALVGLYVLLACYFAGTDPTAVNVGQLSTDELERAPPATFTALTEQAANFYANRALAADDDDRARLILDRFDEARETAEAEAEEDESEPGSVGDRAERASSTFLDEFAEDTDEDDIGGYYKDLQFILGSVTSGLFYIVGTFMVVMAGSFFWLYTGGIKDVYADFLSRVPGEVLQPGQTAMEASKVIALHPVEALVFEVKFSALLGIIAVLPMIAYFAWPALRDRGFVRGRREVIFGWAALLTGGLLGGLIFGYFEVAPRVISYLVEDALAANMTISYRITDFFWLIFFTTAGIGILADVPVLMALLNTAGVSYTAMRSRWREVMIGMMLVAALLTPADALTMIMITIPLMAAYGVGLVVLYVLTLGGRRNLRKPTIGPETAGDDG</sequence>
<protein>
    <recommendedName>
        <fullName evidence="5">Sec-independent protein translocase protein TatC</fullName>
    </recommendedName>
</protein>
<organism evidence="7 8">
    <name type="scientific">Halolamina pelagica</name>
    <dbReference type="NCBI Taxonomy" id="699431"/>
    <lineage>
        <taxon>Archaea</taxon>
        <taxon>Methanobacteriati</taxon>
        <taxon>Methanobacteriota</taxon>
        <taxon>Stenosarchaea group</taxon>
        <taxon>Halobacteria</taxon>
        <taxon>Halobacteriales</taxon>
        <taxon>Haloferacaceae</taxon>
    </lineage>
</organism>
<accession>A0A1I5RNE6</accession>
<reference evidence="8" key="1">
    <citation type="submission" date="2016-10" db="EMBL/GenBank/DDBJ databases">
        <authorList>
            <person name="Varghese N."/>
            <person name="Submissions S."/>
        </authorList>
    </citation>
    <scope>NUCLEOTIDE SEQUENCE [LARGE SCALE GENOMIC DNA]</scope>
    <source>
        <strain evidence="8">CGMCC 1.10329</strain>
    </source>
</reference>
<dbReference type="Pfam" id="PF00902">
    <property type="entry name" value="TatC"/>
    <property type="match status" value="2"/>
</dbReference>
<feature type="transmembrane region" description="Helical" evidence="5">
    <location>
        <begin position="870"/>
        <end position="890"/>
    </location>
</feature>
<dbReference type="GO" id="GO:0043953">
    <property type="term" value="P:protein transport by the Tat complex"/>
    <property type="evidence" value="ECO:0007669"/>
    <property type="project" value="UniProtKB-UniRule"/>
</dbReference>
<feature type="transmembrane region" description="Helical" evidence="5">
    <location>
        <begin position="760"/>
        <end position="781"/>
    </location>
</feature>
<evidence type="ECO:0000313" key="8">
    <source>
        <dbReference type="Proteomes" id="UP000183769"/>
    </source>
</evidence>
<comment type="caution">
    <text evidence="5">Lacks conserved residue(s) required for the propagation of feature annotation.</text>
</comment>
<evidence type="ECO:0000256" key="4">
    <source>
        <dbReference type="ARBA" id="ARBA00023136"/>
    </source>
</evidence>
<keyword evidence="5" id="KW-0653">Protein transport</keyword>
<feature type="transmembrane region" description="Helical" evidence="5">
    <location>
        <begin position="727"/>
        <end position="748"/>
    </location>
</feature>